<keyword evidence="4" id="KW-0560">Oxidoreductase</keyword>
<dbReference type="InterPro" id="IPR050182">
    <property type="entry name" value="Cytochrome_P450_fam2"/>
</dbReference>
<dbReference type="SUPFAM" id="SSF48264">
    <property type="entry name" value="Cytochrome P450"/>
    <property type="match status" value="1"/>
</dbReference>
<dbReference type="PROSITE" id="PS00086">
    <property type="entry name" value="CYTOCHROME_P450"/>
    <property type="match status" value="1"/>
</dbReference>
<evidence type="ECO:0000313" key="5">
    <source>
        <dbReference type="EMBL" id="KAJ8298105.1"/>
    </source>
</evidence>
<comment type="similarity">
    <text evidence="1 4">Belongs to the cytochrome P450 family.</text>
</comment>
<dbReference type="PRINTS" id="PR00463">
    <property type="entry name" value="EP450I"/>
</dbReference>
<protein>
    <recommendedName>
        <fullName evidence="7">Cytochrome P450</fullName>
    </recommendedName>
</protein>
<evidence type="ECO:0000256" key="1">
    <source>
        <dbReference type="ARBA" id="ARBA00010617"/>
    </source>
</evidence>
<dbReference type="EMBL" id="JARBDR010000923">
    <property type="protein sequence ID" value="KAJ8298105.1"/>
    <property type="molecule type" value="Genomic_DNA"/>
</dbReference>
<keyword evidence="3 4" id="KW-0408">Iron</keyword>
<dbReference type="InterPro" id="IPR001128">
    <property type="entry name" value="Cyt_P450"/>
</dbReference>
<evidence type="ECO:0000256" key="4">
    <source>
        <dbReference type="RuleBase" id="RU000461"/>
    </source>
</evidence>
<gene>
    <name evidence="5" type="ORF">KUTeg_024636</name>
</gene>
<organism evidence="5 6">
    <name type="scientific">Tegillarca granosa</name>
    <name type="common">Malaysian cockle</name>
    <name type="synonym">Anadara granosa</name>
    <dbReference type="NCBI Taxonomy" id="220873"/>
    <lineage>
        <taxon>Eukaryota</taxon>
        <taxon>Metazoa</taxon>
        <taxon>Spiralia</taxon>
        <taxon>Lophotrochozoa</taxon>
        <taxon>Mollusca</taxon>
        <taxon>Bivalvia</taxon>
        <taxon>Autobranchia</taxon>
        <taxon>Pteriomorphia</taxon>
        <taxon>Arcoida</taxon>
        <taxon>Arcoidea</taxon>
        <taxon>Arcidae</taxon>
        <taxon>Tegillarca</taxon>
    </lineage>
</organism>
<evidence type="ECO:0008006" key="7">
    <source>
        <dbReference type="Google" id="ProtNLM"/>
    </source>
</evidence>
<dbReference type="PRINTS" id="PR00385">
    <property type="entry name" value="P450"/>
</dbReference>
<dbReference type="Gene3D" id="1.10.630.10">
    <property type="entry name" value="Cytochrome P450"/>
    <property type="match status" value="1"/>
</dbReference>
<dbReference type="InterPro" id="IPR036396">
    <property type="entry name" value="Cyt_P450_sf"/>
</dbReference>
<evidence type="ECO:0000256" key="3">
    <source>
        <dbReference type="ARBA" id="ARBA00023004"/>
    </source>
</evidence>
<sequence length="157" mass="17967">MALYPDEQRKIQRDIDEVIGQRKILRLRTLLPLGLPHATIKDTTLGGYCIPAGTVVIANLYAVSRDESVWENPDEFKPSRFIKENGEIDNEKAEYKLSFGAGRRRCMGEFFAKEALFLIFTTILQQCRIERIPGIKYDLEGKLGISLRPSEYKMAKL</sequence>
<keyword evidence="2 4" id="KW-0479">Metal-binding</keyword>
<comment type="caution">
    <text evidence="5">The sequence shown here is derived from an EMBL/GenBank/DDBJ whole genome shotgun (WGS) entry which is preliminary data.</text>
</comment>
<reference evidence="5 6" key="1">
    <citation type="submission" date="2022-12" db="EMBL/GenBank/DDBJ databases">
        <title>Chromosome-level genome of Tegillarca granosa.</title>
        <authorList>
            <person name="Kim J."/>
        </authorList>
    </citation>
    <scope>NUCLEOTIDE SEQUENCE [LARGE SCALE GENOMIC DNA]</scope>
    <source>
        <strain evidence="5">Teg-2019</strain>
        <tissue evidence="5">Adductor muscle</tissue>
    </source>
</reference>
<evidence type="ECO:0000256" key="2">
    <source>
        <dbReference type="ARBA" id="ARBA00022723"/>
    </source>
</evidence>
<dbReference type="InterPro" id="IPR002401">
    <property type="entry name" value="Cyt_P450_E_grp-I"/>
</dbReference>
<evidence type="ECO:0000313" key="6">
    <source>
        <dbReference type="Proteomes" id="UP001217089"/>
    </source>
</evidence>
<keyword evidence="4" id="KW-0349">Heme</keyword>
<dbReference type="PANTHER" id="PTHR24300">
    <property type="entry name" value="CYTOCHROME P450 508A4-RELATED"/>
    <property type="match status" value="1"/>
</dbReference>
<name>A0ABQ9E3M8_TEGGR</name>
<accession>A0ABQ9E3M8</accession>
<keyword evidence="4" id="KW-0503">Monooxygenase</keyword>
<dbReference type="Pfam" id="PF00067">
    <property type="entry name" value="p450"/>
    <property type="match status" value="1"/>
</dbReference>
<proteinExistence type="inferred from homology"/>
<dbReference type="InterPro" id="IPR017972">
    <property type="entry name" value="Cyt_P450_CS"/>
</dbReference>
<keyword evidence="6" id="KW-1185">Reference proteome</keyword>
<dbReference type="Proteomes" id="UP001217089">
    <property type="component" value="Unassembled WGS sequence"/>
</dbReference>